<dbReference type="GO" id="GO:0051537">
    <property type="term" value="F:2 iron, 2 sulfur cluster binding"/>
    <property type="evidence" value="ECO:0007669"/>
    <property type="project" value="UniProtKB-KW"/>
</dbReference>
<keyword evidence="6" id="KW-0274">FAD</keyword>
<accession>U7D4N7</accession>
<dbReference type="GO" id="GO:0016491">
    <property type="term" value="F:oxidoreductase activity"/>
    <property type="evidence" value="ECO:0007669"/>
    <property type="project" value="InterPro"/>
</dbReference>
<dbReference type="GO" id="GO:0046872">
    <property type="term" value="F:metal ion binding"/>
    <property type="evidence" value="ECO:0007669"/>
    <property type="project" value="UniProtKB-KW"/>
</dbReference>
<evidence type="ECO:0000256" key="11">
    <source>
        <dbReference type="PIRSR" id="PIRSR006816-2"/>
    </source>
</evidence>
<dbReference type="OrthoDB" id="9796486at2"/>
<organism evidence="13 14">
    <name type="scientific">Chitinivibrio alkaliphilus ACht1</name>
    <dbReference type="NCBI Taxonomy" id="1313304"/>
    <lineage>
        <taxon>Bacteria</taxon>
        <taxon>Pseudomonadati</taxon>
        <taxon>Fibrobacterota</taxon>
        <taxon>Chitinivibrionia</taxon>
        <taxon>Chitinivibrionales</taxon>
        <taxon>Chitinivibrionaceae</taxon>
        <taxon>Chitinivibrio</taxon>
    </lineage>
</organism>
<keyword evidence="5 11" id="KW-0479">Metal-binding</keyword>
<dbReference type="PROSITE" id="PS51384">
    <property type="entry name" value="FAD_FR"/>
    <property type="match status" value="1"/>
</dbReference>
<dbReference type="Gene3D" id="3.40.50.80">
    <property type="entry name" value="Nucleotide-binding domain of ferredoxin-NADP reductase (FNR) module"/>
    <property type="match status" value="1"/>
</dbReference>
<proteinExistence type="inferred from homology"/>
<keyword evidence="4 11" id="KW-0001">2Fe-2S</keyword>
<dbReference type="eggNOG" id="COG0543">
    <property type="taxonomic scope" value="Bacteria"/>
</dbReference>
<sequence length="254" mass="27269">MNDASVTIVQNTEHSPTFRELSFTWDASLGRPRAGQFLELRLPGTTAPLLRRPFAFSAYDEENQTASFVYEVRGTTTQLLSTMEPGMPLQILGPLGNMFHAKTKGVIAVGGGIGLGPILYAAHQLSPHHDLTLVTGYRSQESIPYSLYTPSCPPSICTDDGSAGVKGNVVEYLESLPQERFRDTTILACGPHPMLAALASFSNAVGCTCLVSMEEMMACGIGACMGCVIDRTDGTKARVCKEGPIFNSGEVVWT</sequence>
<evidence type="ECO:0000256" key="8">
    <source>
        <dbReference type="ARBA" id="ARBA00023004"/>
    </source>
</evidence>
<name>U7D4N7_9BACT</name>
<feature type="binding site" evidence="11">
    <location>
        <position position="224"/>
    </location>
    <ligand>
        <name>[2Fe-2S] cluster</name>
        <dbReference type="ChEBI" id="CHEBI:190135"/>
    </ligand>
</feature>
<comment type="cofactor">
    <cofactor evidence="10">
        <name>[2Fe-2S] cluster</name>
        <dbReference type="ChEBI" id="CHEBI:190135"/>
    </cofactor>
</comment>
<dbReference type="InterPro" id="IPR050353">
    <property type="entry name" value="PyrK_electron_transfer"/>
</dbReference>
<dbReference type="InterPro" id="IPR017938">
    <property type="entry name" value="Riboflavin_synthase-like_b-brl"/>
</dbReference>
<dbReference type="InterPro" id="IPR012165">
    <property type="entry name" value="Cyt_c3_hydrogenase_gsu"/>
</dbReference>
<comment type="cofactor">
    <cofactor evidence="11">
        <name>[2Fe-2S] cluster</name>
        <dbReference type="ChEBI" id="CHEBI:190135"/>
    </cofactor>
    <text evidence="11">Binds 1 [2Fe-2S] cluster per subunit.</text>
</comment>
<keyword evidence="7" id="KW-0249">Electron transport</keyword>
<dbReference type="AlphaFoldDB" id="U7D4N7"/>
<dbReference type="STRING" id="1313304.CALK_2267"/>
<evidence type="ECO:0000256" key="10">
    <source>
        <dbReference type="ARBA" id="ARBA00034078"/>
    </source>
</evidence>
<dbReference type="RefSeq" id="WP_022637633.1">
    <property type="nucleotide sequence ID" value="NZ_ASJR01000027.1"/>
</dbReference>
<dbReference type="GO" id="GO:0050660">
    <property type="term" value="F:flavin adenine dinucleotide binding"/>
    <property type="evidence" value="ECO:0007669"/>
    <property type="project" value="InterPro"/>
</dbReference>
<feature type="binding site" evidence="11">
    <location>
        <position position="219"/>
    </location>
    <ligand>
        <name>[2Fe-2S] cluster</name>
        <dbReference type="ChEBI" id="CHEBI:190135"/>
    </ligand>
</feature>
<feature type="domain" description="FAD-binding FR-type" evidence="12">
    <location>
        <begin position="1"/>
        <end position="101"/>
    </location>
</feature>
<dbReference type="Gene3D" id="2.10.240.10">
    <property type="entry name" value="Dihydroorotate dehydrogenase, electron transfer subunit"/>
    <property type="match status" value="1"/>
</dbReference>
<evidence type="ECO:0000256" key="3">
    <source>
        <dbReference type="ARBA" id="ARBA00022630"/>
    </source>
</evidence>
<dbReference type="PATRIC" id="fig|1313304.3.peg.2157"/>
<dbReference type="SUPFAM" id="SSF52343">
    <property type="entry name" value="Ferredoxin reductase-like, C-terminal NADP-linked domain"/>
    <property type="match status" value="1"/>
</dbReference>
<gene>
    <name evidence="13" type="ORF">CALK_2267</name>
</gene>
<evidence type="ECO:0000256" key="6">
    <source>
        <dbReference type="ARBA" id="ARBA00022827"/>
    </source>
</evidence>
<evidence type="ECO:0000259" key="12">
    <source>
        <dbReference type="PROSITE" id="PS51384"/>
    </source>
</evidence>
<dbReference type="InterPro" id="IPR037117">
    <property type="entry name" value="Dihydroorotate_DH_ele_sf"/>
</dbReference>
<dbReference type="InterPro" id="IPR017927">
    <property type="entry name" value="FAD-bd_FR_type"/>
</dbReference>
<dbReference type="PIRSF" id="PIRSF006816">
    <property type="entry name" value="Cyc3_hyd_g"/>
    <property type="match status" value="1"/>
</dbReference>
<protein>
    <submittedName>
        <fullName evidence="13">Dihydroorotate dehydrogenase electron transfer subunit</fullName>
    </submittedName>
</protein>
<evidence type="ECO:0000256" key="7">
    <source>
        <dbReference type="ARBA" id="ARBA00022982"/>
    </source>
</evidence>
<evidence type="ECO:0000256" key="1">
    <source>
        <dbReference type="ARBA" id="ARBA00006422"/>
    </source>
</evidence>
<dbReference type="PANTHER" id="PTHR43513">
    <property type="entry name" value="DIHYDROOROTATE DEHYDROGENASE B (NAD(+)), ELECTRON TRANSFER SUBUNIT"/>
    <property type="match status" value="1"/>
</dbReference>
<dbReference type="PANTHER" id="PTHR43513:SF3">
    <property type="entry name" value="DIHYDROOROTATE DEHYDROGENASE B (NAD(+)), ELECTRON TRANSFER SUBUNIT-RELATED"/>
    <property type="match status" value="1"/>
</dbReference>
<keyword evidence="2" id="KW-0813">Transport</keyword>
<evidence type="ECO:0000256" key="4">
    <source>
        <dbReference type="ARBA" id="ARBA00022714"/>
    </source>
</evidence>
<dbReference type="InterPro" id="IPR039261">
    <property type="entry name" value="FNR_nucleotide-bd"/>
</dbReference>
<evidence type="ECO:0000256" key="5">
    <source>
        <dbReference type="ARBA" id="ARBA00022723"/>
    </source>
</evidence>
<evidence type="ECO:0000256" key="9">
    <source>
        <dbReference type="ARBA" id="ARBA00023014"/>
    </source>
</evidence>
<dbReference type="EMBL" id="ASJR01000027">
    <property type="protein sequence ID" value="ERP30898.1"/>
    <property type="molecule type" value="Genomic_DNA"/>
</dbReference>
<comment type="similarity">
    <text evidence="1">Belongs to the PyrK family.</text>
</comment>
<dbReference type="Proteomes" id="UP000017148">
    <property type="component" value="Unassembled WGS sequence"/>
</dbReference>
<dbReference type="SUPFAM" id="SSF63380">
    <property type="entry name" value="Riboflavin synthase domain-like"/>
    <property type="match status" value="1"/>
</dbReference>
<feature type="binding site" evidence="11">
    <location>
        <position position="227"/>
    </location>
    <ligand>
        <name>[2Fe-2S] cluster</name>
        <dbReference type="ChEBI" id="CHEBI:190135"/>
    </ligand>
</feature>
<keyword evidence="9 11" id="KW-0411">Iron-sulfur</keyword>
<dbReference type="InterPro" id="IPR019480">
    <property type="entry name" value="Dihydroorotate_DH_Fe-S-bd"/>
</dbReference>
<dbReference type="Gene3D" id="2.40.30.10">
    <property type="entry name" value="Translation factors"/>
    <property type="match status" value="1"/>
</dbReference>
<feature type="binding site" evidence="11">
    <location>
        <position position="240"/>
    </location>
    <ligand>
        <name>[2Fe-2S] cluster</name>
        <dbReference type="ChEBI" id="CHEBI:190135"/>
    </ligand>
</feature>
<keyword evidence="3" id="KW-0285">Flavoprotein</keyword>
<evidence type="ECO:0000256" key="2">
    <source>
        <dbReference type="ARBA" id="ARBA00022448"/>
    </source>
</evidence>
<keyword evidence="14" id="KW-1185">Reference proteome</keyword>
<evidence type="ECO:0000313" key="13">
    <source>
        <dbReference type="EMBL" id="ERP30898.1"/>
    </source>
</evidence>
<reference evidence="13 14" key="1">
    <citation type="journal article" date="2013" name="Environ. Microbiol.">
        <title>Genome analysis of Chitinivibrio alkaliphilus gen. nov., sp. nov., a novel extremely haloalkaliphilic anaerobic chitinolytic bacterium from the candidate phylum Termite Group 3.</title>
        <authorList>
            <person name="Sorokin D.Y."/>
            <person name="Gumerov V.M."/>
            <person name="Rakitin A.L."/>
            <person name="Beletsky A.V."/>
            <person name="Damste J.S."/>
            <person name="Muyzer G."/>
            <person name="Mardanov A.V."/>
            <person name="Ravin N.V."/>
        </authorList>
    </citation>
    <scope>NUCLEOTIDE SEQUENCE [LARGE SCALE GENOMIC DNA]</scope>
    <source>
        <strain evidence="13 14">ACht1</strain>
    </source>
</reference>
<evidence type="ECO:0000313" key="14">
    <source>
        <dbReference type="Proteomes" id="UP000017148"/>
    </source>
</evidence>
<dbReference type="GO" id="GO:0006221">
    <property type="term" value="P:pyrimidine nucleotide biosynthetic process"/>
    <property type="evidence" value="ECO:0007669"/>
    <property type="project" value="InterPro"/>
</dbReference>
<dbReference type="Pfam" id="PF10418">
    <property type="entry name" value="DHODB_Fe-S_bind"/>
    <property type="match status" value="1"/>
</dbReference>
<comment type="caution">
    <text evidence="13">The sequence shown here is derived from an EMBL/GenBank/DDBJ whole genome shotgun (WGS) entry which is preliminary data.</text>
</comment>
<keyword evidence="8 11" id="KW-0408">Iron</keyword>